<evidence type="ECO:0000313" key="5">
    <source>
        <dbReference type="Proteomes" id="UP000836841"/>
    </source>
</evidence>
<evidence type="ECO:0000256" key="1">
    <source>
        <dbReference type="ARBA" id="ARBA00011021"/>
    </source>
</evidence>
<feature type="region of interest" description="Disordered" evidence="3">
    <location>
        <begin position="64"/>
        <end position="101"/>
    </location>
</feature>
<sequence>MTRLVSSVHNRKKEEEEMEGEGRREDGVSSYLCMPFNFIHETLQSLFVKFLGLRSHPNNFSISQDEEETEVVEVSSRNLSAKQNKQNTSSGKPGRINKKPS</sequence>
<keyword evidence="2" id="KW-0611">Plant defense</keyword>
<name>A0AAU9SV26_THLAR</name>
<reference evidence="4 5" key="1">
    <citation type="submission" date="2022-03" db="EMBL/GenBank/DDBJ databases">
        <authorList>
            <person name="Nunn A."/>
            <person name="Chopra R."/>
            <person name="Nunn A."/>
            <person name="Contreras Garrido A."/>
        </authorList>
    </citation>
    <scope>NUCLEOTIDE SEQUENCE [LARGE SCALE GENOMIC DNA]</scope>
</reference>
<feature type="compositionally biased region" description="Basic and acidic residues" evidence="3">
    <location>
        <begin position="12"/>
        <end position="26"/>
    </location>
</feature>
<feature type="compositionally biased region" description="Polar residues" evidence="3">
    <location>
        <begin position="75"/>
        <end position="91"/>
    </location>
</feature>
<comment type="similarity">
    <text evidence="1">Belongs to the brassicaceae elicitor peptide family.</text>
</comment>
<accession>A0AAU9SV26</accession>
<dbReference type="AlphaFoldDB" id="A0AAU9SV26"/>
<evidence type="ECO:0000256" key="3">
    <source>
        <dbReference type="SAM" id="MobiDB-lite"/>
    </source>
</evidence>
<organism evidence="4 5">
    <name type="scientific">Thlaspi arvense</name>
    <name type="common">Field penny-cress</name>
    <dbReference type="NCBI Taxonomy" id="13288"/>
    <lineage>
        <taxon>Eukaryota</taxon>
        <taxon>Viridiplantae</taxon>
        <taxon>Streptophyta</taxon>
        <taxon>Embryophyta</taxon>
        <taxon>Tracheophyta</taxon>
        <taxon>Spermatophyta</taxon>
        <taxon>Magnoliopsida</taxon>
        <taxon>eudicotyledons</taxon>
        <taxon>Gunneridae</taxon>
        <taxon>Pentapetalae</taxon>
        <taxon>rosids</taxon>
        <taxon>malvids</taxon>
        <taxon>Brassicales</taxon>
        <taxon>Brassicaceae</taxon>
        <taxon>Thlaspideae</taxon>
        <taxon>Thlaspi</taxon>
    </lineage>
</organism>
<keyword evidence="5" id="KW-1185">Reference proteome</keyword>
<dbReference type="Proteomes" id="UP000836841">
    <property type="component" value="Chromosome 6"/>
</dbReference>
<evidence type="ECO:0000313" key="4">
    <source>
        <dbReference type="EMBL" id="CAH2073333.1"/>
    </source>
</evidence>
<evidence type="ECO:0000256" key="2">
    <source>
        <dbReference type="ARBA" id="ARBA00022821"/>
    </source>
</evidence>
<dbReference type="Pfam" id="PF17232">
    <property type="entry name" value="Pep1_7"/>
    <property type="match status" value="1"/>
</dbReference>
<dbReference type="GO" id="GO:0045087">
    <property type="term" value="P:innate immune response"/>
    <property type="evidence" value="ECO:0007669"/>
    <property type="project" value="InterPro"/>
</dbReference>
<proteinExistence type="inferred from homology"/>
<protein>
    <submittedName>
        <fullName evidence="4">Uncharacterized protein</fullName>
    </submittedName>
</protein>
<dbReference type="InterPro" id="IPR035176">
    <property type="entry name" value="PEP"/>
</dbReference>
<feature type="region of interest" description="Disordered" evidence="3">
    <location>
        <begin position="1"/>
        <end position="26"/>
    </location>
</feature>
<gene>
    <name evidence="4" type="ORF">TAV2_LOCUS19701</name>
</gene>
<dbReference type="EMBL" id="OU466862">
    <property type="protein sequence ID" value="CAH2073333.1"/>
    <property type="molecule type" value="Genomic_DNA"/>
</dbReference>